<gene>
    <name evidence="6" type="ORF">A4R35_01730</name>
</gene>
<dbReference type="Pfam" id="PF00005">
    <property type="entry name" value="ABC_tran"/>
    <property type="match status" value="1"/>
</dbReference>
<dbReference type="PANTHER" id="PTHR42711:SF5">
    <property type="entry name" value="ABC TRANSPORTER ATP-BINDING PROTEIN NATA"/>
    <property type="match status" value="1"/>
</dbReference>
<evidence type="ECO:0000256" key="2">
    <source>
        <dbReference type="ARBA" id="ARBA00022448"/>
    </source>
</evidence>
<dbReference type="RefSeq" id="WP_112425962.1">
    <property type="nucleotide sequence ID" value="NZ_MCIF01000002.1"/>
</dbReference>
<dbReference type="InterPro" id="IPR050763">
    <property type="entry name" value="ABC_transporter_ATP-binding"/>
</dbReference>
<evidence type="ECO:0000256" key="3">
    <source>
        <dbReference type="ARBA" id="ARBA00022741"/>
    </source>
</evidence>
<evidence type="ECO:0000313" key="6">
    <source>
        <dbReference type="EMBL" id="RAQ94232.1"/>
    </source>
</evidence>
<dbReference type="PANTHER" id="PTHR42711">
    <property type="entry name" value="ABC TRANSPORTER ATP-BINDING PROTEIN"/>
    <property type="match status" value="1"/>
</dbReference>
<dbReference type="CDD" id="cd03230">
    <property type="entry name" value="ABC_DR_subfamily_A"/>
    <property type="match status" value="1"/>
</dbReference>
<sequence>MSTITLESVTAGYGQSLVLHEINLAFDSGFHVILGSNGAGKTTLFRVGVGILPPRAGIVSVLGYEPHRDSEVKRLIGYLPHRPSLSAALSVRDNLEFWGQVLRLPSAQRRSRMDQVISDLELSDLLSKPAASLSRGQAQRVAIARALLGAPQVLFLDEPTTGLDPLAARSLRELLKGLARADKTIIYSTHNLYEAAELADDVTLIAAGRVVDRGSVEALHQRHARAQRVCLTVEGDPRTILSGLGYEAVPDREQWIVDLSDRAERSRIVAALVQAGLPVLEVRELGSPLEAVYEDLESGGQRV</sequence>
<keyword evidence="2" id="KW-0813">Transport</keyword>
<dbReference type="EMBL" id="MCIF01000002">
    <property type="protein sequence ID" value="RAQ94232.1"/>
    <property type="molecule type" value="Genomic_DNA"/>
</dbReference>
<evidence type="ECO:0000256" key="1">
    <source>
        <dbReference type="ARBA" id="ARBA00005417"/>
    </source>
</evidence>
<comment type="caution">
    <text evidence="6">The sequence shown here is derived from an EMBL/GenBank/DDBJ whole genome shotgun (WGS) entry which is preliminary data.</text>
</comment>
<dbReference type="OrthoDB" id="9775135at2"/>
<dbReference type="Proteomes" id="UP000248706">
    <property type="component" value="Unassembled WGS sequence"/>
</dbReference>
<dbReference type="InterPro" id="IPR027417">
    <property type="entry name" value="P-loop_NTPase"/>
</dbReference>
<name>A0A328VDZ7_9CHLR</name>
<dbReference type="GO" id="GO:0005524">
    <property type="term" value="F:ATP binding"/>
    <property type="evidence" value="ECO:0007669"/>
    <property type="project" value="UniProtKB-KW"/>
</dbReference>
<dbReference type="GO" id="GO:0016887">
    <property type="term" value="F:ATP hydrolysis activity"/>
    <property type="evidence" value="ECO:0007669"/>
    <property type="project" value="InterPro"/>
</dbReference>
<dbReference type="PROSITE" id="PS50893">
    <property type="entry name" value="ABC_TRANSPORTER_2"/>
    <property type="match status" value="1"/>
</dbReference>
<dbReference type="SUPFAM" id="SSF52540">
    <property type="entry name" value="P-loop containing nucleoside triphosphate hydrolases"/>
    <property type="match status" value="1"/>
</dbReference>
<keyword evidence="7" id="KW-1185">Reference proteome</keyword>
<dbReference type="InterPro" id="IPR003439">
    <property type="entry name" value="ABC_transporter-like_ATP-bd"/>
</dbReference>
<comment type="similarity">
    <text evidence="1">Belongs to the ABC transporter superfamily.</text>
</comment>
<protein>
    <recommendedName>
        <fullName evidence="5">ABC transporter domain-containing protein</fullName>
    </recommendedName>
</protein>
<keyword evidence="4" id="KW-0067">ATP-binding</keyword>
<organism evidence="6 7">
    <name type="scientific">Thermogemmatispora tikiterensis</name>
    <dbReference type="NCBI Taxonomy" id="1825093"/>
    <lineage>
        <taxon>Bacteria</taxon>
        <taxon>Bacillati</taxon>
        <taxon>Chloroflexota</taxon>
        <taxon>Ktedonobacteria</taxon>
        <taxon>Thermogemmatisporales</taxon>
        <taxon>Thermogemmatisporaceae</taxon>
        <taxon>Thermogemmatispora</taxon>
    </lineage>
</organism>
<dbReference type="AlphaFoldDB" id="A0A328VDZ7"/>
<evidence type="ECO:0000259" key="5">
    <source>
        <dbReference type="PROSITE" id="PS50893"/>
    </source>
</evidence>
<keyword evidence="3" id="KW-0547">Nucleotide-binding</keyword>
<dbReference type="InterPro" id="IPR003593">
    <property type="entry name" value="AAA+_ATPase"/>
</dbReference>
<evidence type="ECO:0000256" key="4">
    <source>
        <dbReference type="ARBA" id="ARBA00022840"/>
    </source>
</evidence>
<evidence type="ECO:0000313" key="7">
    <source>
        <dbReference type="Proteomes" id="UP000248706"/>
    </source>
</evidence>
<reference evidence="6 7" key="1">
    <citation type="submission" date="2016-08" db="EMBL/GenBank/DDBJ databases">
        <title>Analysis of Carbohydrate Active Enzymes in Thermogemmatispora T81 Reveals Carbohydrate Degradation Ability.</title>
        <authorList>
            <person name="Tomazini A."/>
            <person name="Lal S."/>
            <person name="Stott M."/>
            <person name="Henrissat B."/>
            <person name="Polikarpov I."/>
            <person name="Sparling R."/>
            <person name="Levin D.B."/>
        </authorList>
    </citation>
    <scope>NUCLEOTIDE SEQUENCE [LARGE SCALE GENOMIC DNA]</scope>
    <source>
        <strain evidence="6 7">T81</strain>
    </source>
</reference>
<dbReference type="Gene3D" id="3.40.50.300">
    <property type="entry name" value="P-loop containing nucleotide triphosphate hydrolases"/>
    <property type="match status" value="1"/>
</dbReference>
<proteinExistence type="inferred from homology"/>
<accession>A0A328VDZ7</accession>
<dbReference type="SMART" id="SM00382">
    <property type="entry name" value="AAA"/>
    <property type="match status" value="1"/>
</dbReference>
<feature type="domain" description="ABC transporter" evidence="5">
    <location>
        <begin position="4"/>
        <end position="232"/>
    </location>
</feature>